<sequence length="211" mass="22833">MTGSLARRQAGRMRVAGVLPGRADSFSRRNAMGMNISEPVSACFGESRSRADGGAIAVVVYRRLLRLFDRADTDGHGQCDAINRELFGRFVCTLWPFAIARRVSRSCFIGIDTSHATNGQVRRRLRMGADSQAWAVHSATQRRGPGSAGSLAVRRAGGRDRHPMQSRSYERPRNATKITPAIASRPPNTVSMPGRSPVSAIDNAVATAGVR</sequence>
<dbReference type="Proteomes" id="UP000268684">
    <property type="component" value="Chromosome III"/>
</dbReference>
<organism evidence="2 3">
    <name type="scientific">Burkholderia stabilis</name>
    <dbReference type="NCBI Taxonomy" id="95485"/>
    <lineage>
        <taxon>Bacteria</taxon>
        <taxon>Pseudomonadati</taxon>
        <taxon>Pseudomonadota</taxon>
        <taxon>Betaproteobacteria</taxon>
        <taxon>Burkholderiales</taxon>
        <taxon>Burkholderiaceae</taxon>
        <taxon>Burkholderia</taxon>
        <taxon>Burkholderia cepacia complex</taxon>
    </lineage>
</organism>
<dbReference type="AlphaFoldDB" id="A0AAJ5NE74"/>
<name>A0AAJ5NE74_9BURK</name>
<gene>
    <name evidence="2" type="ORF">BSTAB16_7052</name>
</gene>
<keyword evidence="3" id="KW-1185">Reference proteome</keyword>
<dbReference type="EMBL" id="LR025744">
    <property type="protein sequence ID" value="VBB16845.1"/>
    <property type="molecule type" value="Genomic_DNA"/>
</dbReference>
<feature type="compositionally biased region" description="Basic and acidic residues" evidence="1">
    <location>
        <begin position="157"/>
        <end position="173"/>
    </location>
</feature>
<proteinExistence type="predicted"/>
<evidence type="ECO:0000313" key="2">
    <source>
        <dbReference type="EMBL" id="VBB16845.1"/>
    </source>
</evidence>
<evidence type="ECO:0000256" key="1">
    <source>
        <dbReference type="SAM" id="MobiDB-lite"/>
    </source>
</evidence>
<protein>
    <submittedName>
        <fullName evidence="2">Uncharacterized protein</fullName>
    </submittedName>
</protein>
<evidence type="ECO:0000313" key="3">
    <source>
        <dbReference type="Proteomes" id="UP000268684"/>
    </source>
</evidence>
<accession>A0AAJ5NE74</accession>
<reference evidence="2 3" key="1">
    <citation type="submission" date="2017-11" db="EMBL/GenBank/DDBJ databases">
        <authorList>
            <person name="Seth-Smith MB H."/>
        </authorList>
    </citation>
    <scope>NUCLEOTIDE SEQUENCE [LARGE SCALE GENOMIC DNA]</scope>
    <source>
        <strain evidence="2">E</strain>
    </source>
</reference>
<feature type="region of interest" description="Disordered" evidence="1">
    <location>
        <begin position="139"/>
        <end position="173"/>
    </location>
</feature>